<name>A0A9Q1K0I7_9CARY</name>
<organism evidence="1 2">
    <name type="scientific">Carnegiea gigantea</name>
    <dbReference type="NCBI Taxonomy" id="171969"/>
    <lineage>
        <taxon>Eukaryota</taxon>
        <taxon>Viridiplantae</taxon>
        <taxon>Streptophyta</taxon>
        <taxon>Embryophyta</taxon>
        <taxon>Tracheophyta</taxon>
        <taxon>Spermatophyta</taxon>
        <taxon>Magnoliopsida</taxon>
        <taxon>eudicotyledons</taxon>
        <taxon>Gunneridae</taxon>
        <taxon>Pentapetalae</taxon>
        <taxon>Caryophyllales</taxon>
        <taxon>Cactineae</taxon>
        <taxon>Cactaceae</taxon>
        <taxon>Cactoideae</taxon>
        <taxon>Echinocereeae</taxon>
        <taxon>Carnegiea</taxon>
    </lineage>
</organism>
<dbReference type="AlphaFoldDB" id="A0A9Q1K0I7"/>
<evidence type="ECO:0000313" key="1">
    <source>
        <dbReference type="EMBL" id="KAJ8434525.1"/>
    </source>
</evidence>
<reference evidence="1" key="1">
    <citation type="submission" date="2022-04" db="EMBL/GenBank/DDBJ databases">
        <title>Carnegiea gigantea Genome sequencing and assembly v2.</title>
        <authorList>
            <person name="Copetti D."/>
            <person name="Sanderson M.J."/>
            <person name="Burquez A."/>
            <person name="Wojciechowski M.F."/>
        </authorList>
    </citation>
    <scope>NUCLEOTIDE SEQUENCE</scope>
    <source>
        <strain evidence="1">SGP5-SGP5p</strain>
        <tissue evidence="1">Aerial part</tissue>
    </source>
</reference>
<accession>A0A9Q1K0I7</accession>
<sequence>MTTLPLTSHFQLCYTHWGSDVRYYFHLDGNEPILWSLKPQKAQVQKDRSLLILISCSELPLVHPWSYNGCSPPVLSIRLVADDSMKLLKVTEAFDPRAKCQREGVTASLTQPLEATSDLATWIPIVILGAEVLGLEAGFVCLMHLWKIANSMGVPALSMMPISSIHKLKLSE</sequence>
<comment type="caution">
    <text evidence="1">The sequence shown here is derived from an EMBL/GenBank/DDBJ whole genome shotgun (WGS) entry which is preliminary data.</text>
</comment>
<protein>
    <submittedName>
        <fullName evidence="1">Uncharacterized protein</fullName>
    </submittedName>
</protein>
<dbReference type="EMBL" id="JAKOGI010000472">
    <property type="protein sequence ID" value="KAJ8434525.1"/>
    <property type="molecule type" value="Genomic_DNA"/>
</dbReference>
<evidence type="ECO:0000313" key="2">
    <source>
        <dbReference type="Proteomes" id="UP001153076"/>
    </source>
</evidence>
<proteinExistence type="predicted"/>
<gene>
    <name evidence="1" type="ORF">Cgig2_030148</name>
</gene>
<dbReference type="Proteomes" id="UP001153076">
    <property type="component" value="Unassembled WGS sequence"/>
</dbReference>
<keyword evidence="2" id="KW-1185">Reference proteome</keyword>